<gene>
    <name evidence="1" type="ORF">GWR21_00150</name>
</gene>
<evidence type="ECO:0000313" key="1">
    <source>
        <dbReference type="EMBL" id="QHS58055.1"/>
    </source>
</evidence>
<dbReference type="Gene3D" id="2.180.10.10">
    <property type="entry name" value="RHS repeat-associated core"/>
    <property type="match status" value="1"/>
</dbReference>
<keyword evidence="2" id="KW-1185">Reference proteome</keyword>
<protein>
    <submittedName>
        <fullName evidence="1">Uncharacterized protein</fullName>
    </submittedName>
</protein>
<reference evidence="1 2" key="1">
    <citation type="submission" date="2020-01" db="EMBL/GenBank/DDBJ databases">
        <title>Complete genome sequence of Chitinophaga sp. H33E-04 isolated from quinoa roots.</title>
        <authorList>
            <person name="Weon H.-Y."/>
            <person name="Lee S.A."/>
        </authorList>
    </citation>
    <scope>NUCLEOTIDE SEQUENCE [LARGE SCALE GENOMIC DNA]</scope>
    <source>
        <strain evidence="1 2">H33E-04</strain>
    </source>
</reference>
<dbReference type="AlphaFoldDB" id="A0A6B9ZA24"/>
<proteinExistence type="predicted"/>
<accession>A0A6B9ZA24</accession>
<dbReference type="KEGG" id="chih:GWR21_00150"/>
<sequence length="34" mass="3872">MKGEGNQLDFGARIYDPRIGKWMSVDPLESKYIG</sequence>
<organism evidence="1 2">
    <name type="scientific">Chitinophaga agri</name>
    <dbReference type="NCBI Taxonomy" id="2703787"/>
    <lineage>
        <taxon>Bacteria</taxon>
        <taxon>Pseudomonadati</taxon>
        <taxon>Bacteroidota</taxon>
        <taxon>Chitinophagia</taxon>
        <taxon>Chitinophagales</taxon>
        <taxon>Chitinophagaceae</taxon>
        <taxon>Chitinophaga</taxon>
    </lineage>
</organism>
<evidence type="ECO:0000313" key="2">
    <source>
        <dbReference type="Proteomes" id="UP000476411"/>
    </source>
</evidence>
<dbReference type="Proteomes" id="UP000476411">
    <property type="component" value="Chromosome"/>
</dbReference>
<name>A0A6B9ZA24_9BACT</name>
<dbReference type="EMBL" id="CP048113">
    <property type="protein sequence ID" value="QHS58055.1"/>
    <property type="molecule type" value="Genomic_DNA"/>
</dbReference>